<dbReference type="AlphaFoldDB" id="A0A6S7GCI0"/>
<keyword evidence="2" id="KW-0472">Membrane</keyword>
<comment type="caution">
    <text evidence="3">The sequence shown here is derived from an EMBL/GenBank/DDBJ whole genome shotgun (WGS) entry which is preliminary data.</text>
</comment>
<accession>A0A6S7GCI0</accession>
<name>A0A6S7GCI0_PARCT</name>
<gene>
    <name evidence="3" type="ORF">PACLA_8A015808</name>
</gene>
<dbReference type="OrthoDB" id="7998822at2759"/>
<evidence type="ECO:0000313" key="3">
    <source>
        <dbReference type="EMBL" id="CAB3989405.1"/>
    </source>
</evidence>
<keyword evidence="2" id="KW-1133">Transmembrane helix</keyword>
<keyword evidence="4" id="KW-1185">Reference proteome</keyword>
<dbReference type="Proteomes" id="UP001152795">
    <property type="component" value="Unassembled WGS sequence"/>
</dbReference>
<sequence length="538" mass="63154">MYADDTNLTYSGSDTNTIQFHLNEDLENINEWLISNKLTLNMTKTEYMLIGSRQRLSTLSDNPSFEINGIPLDRVSTTKSLGVLLDENLTWSSHINKMTKRIASGIGAIKRLRSFVSLETLHVIYQALIQPHFDYCNVVWGNCGKTLSNKLQKLQNRAMRVLTFSNFDADANSLLEKLGNKRTMSDTKNCNGYKEEVKRHNHALEELAEAKEKFYESEVKRRNQELRRRQEILDANHDIEETNKALDKLRNYRRKMDLSAQHRKPKLSDYYQPSDDMQKYMYVTVSAIGLGSGYVLTRIFEVDTDGLITGFTVIPFLAIVKILLYPAKLRPTRYLKSVSDTSSTLYEISVEFTFSSFEFREDRLFSPFHNFFRNIYGIIDRPFYYTTFHVEMKFVVNPRIRTDFAFDVVVFRRRSKQTFCFLRWEATILRPTTRRLFSLSPFSTRANKGNWWILTVIEILSRLTVNKMDIELNDFGQRDDDYDLDDWEETNVDLYETGLEDLDRRDDELWMMDFKRENEDDTSVKGKRETNSLYTTST</sequence>
<organism evidence="3 4">
    <name type="scientific">Paramuricea clavata</name>
    <name type="common">Red gorgonian</name>
    <name type="synonym">Violescent sea-whip</name>
    <dbReference type="NCBI Taxonomy" id="317549"/>
    <lineage>
        <taxon>Eukaryota</taxon>
        <taxon>Metazoa</taxon>
        <taxon>Cnidaria</taxon>
        <taxon>Anthozoa</taxon>
        <taxon>Octocorallia</taxon>
        <taxon>Malacalcyonacea</taxon>
        <taxon>Plexauridae</taxon>
        <taxon>Paramuricea</taxon>
    </lineage>
</organism>
<protein>
    <submittedName>
        <fullName evidence="3">Uncharacterized protein</fullName>
    </submittedName>
</protein>
<evidence type="ECO:0000256" key="2">
    <source>
        <dbReference type="SAM" id="Phobius"/>
    </source>
</evidence>
<proteinExistence type="predicted"/>
<evidence type="ECO:0000313" key="4">
    <source>
        <dbReference type="Proteomes" id="UP001152795"/>
    </source>
</evidence>
<keyword evidence="2" id="KW-0812">Transmembrane</keyword>
<reference evidence="3" key="1">
    <citation type="submission" date="2020-04" db="EMBL/GenBank/DDBJ databases">
        <authorList>
            <person name="Alioto T."/>
            <person name="Alioto T."/>
            <person name="Gomez Garrido J."/>
        </authorList>
    </citation>
    <scope>NUCLEOTIDE SEQUENCE</scope>
    <source>
        <strain evidence="3">A484AB</strain>
    </source>
</reference>
<feature type="region of interest" description="Disordered" evidence="1">
    <location>
        <begin position="518"/>
        <end position="538"/>
    </location>
</feature>
<feature type="transmembrane region" description="Helical" evidence="2">
    <location>
        <begin position="306"/>
        <end position="327"/>
    </location>
</feature>
<feature type="compositionally biased region" description="Basic and acidic residues" evidence="1">
    <location>
        <begin position="518"/>
        <end position="530"/>
    </location>
</feature>
<dbReference type="PANTHER" id="PTHR33332">
    <property type="entry name" value="REVERSE TRANSCRIPTASE DOMAIN-CONTAINING PROTEIN"/>
    <property type="match status" value="1"/>
</dbReference>
<feature type="transmembrane region" description="Helical" evidence="2">
    <location>
        <begin position="280"/>
        <end position="300"/>
    </location>
</feature>
<dbReference type="EMBL" id="CACRXK020001482">
    <property type="protein sequence ID" value="CAB3989405.1"/>
    <property type="molecule type" value="Genomic_DNA"/>
</dbReference>
<evidence type="ECO:0000256" key="1">
    <source>
        <dbReference type="SAM" id="MobiDB-lite"/>
    </source>
</evidence>